<dbReference type="Gene3D" id="3.30.300.20">
    <property type="match status" value="2"/>
</dbReference>
<evidence type="ECO:0000256" key="7">
    <source>
        <dbReference type="HAMAP-Rule" id="MF_00945"/>
    </source>
</evidence>
<dbReference type="SUPFAM" id="SSF50249">
    <property type="entry name" value="Nucleic acid-binding proteins"/>
    <property type="match status" value="1"/>
</dbReference>
<dbReference type="Gene3D" id="2.40.50.140">
    <property type="entry name" value="Nucleic acid-binding proteins"/>
    <property type="match status" value="1"/>
</dbReference>
<dbReference type="GO" id="GO:0003700">
    <property type="term" value="F:DNA-binding transcription factor activity"/>
    <property type="evidence" value="ECO:0007669"/>
    <property type="project" value="InterPro"/>
</dbReference>
<reference evidence="9 10" key="1">
    <citation type="submission" date="2023-11" db="EMBL/GenBank/DDBJ databases">
        <title>Peredibacter starrii A3.12.</title>
        <authorList>
            <person name="Mitchell R.J."/>
        </authorList>
    </citation>
    <scope>NUCLEOTIDE SEQUENCE [LARGE SCALE GENOMIC DNA]</scope>
    <source>
        <strain evidence="9 10">A3.12</strain>
    </source>
</reference>
<dbReference type="Gene3D" id="3.30.1480.10">
    <property type="entry name" value="NusA, N-terminal domain"/>
    <property type="match status" value="1"/>
</dbReference>
<keyword evidence="2 7" id="KW-0963">Cytoplasm</keyword>
<evidence type="ECO:0000256" key="2">
    <source>
        <dbReference type="ARBA" id="ARBA00022490"/>
    </source>
</evidence>
<dbReference type="GO" id="GO:0003723">
    <property type="term" value="F:RNA binding"/>
    <property type="evidence" value="ECO:0007669"/>
    <property type="project" value="UniProtKB-UniRule"/>
</dbReference>
<dbReference type="InterPro" id="IPR010995">
    <property type="entry name" value="DNA_repair_Rad51/TF_NusA_a-hlx"/>
</dbReference>
<dbReference type="EMBL" id="CP139487">
    <property type="protein sequence ID" value="WPU66317.1"/>
    <property type="molecule type" value="Genomic_DNA"/>
</dbReference>
<dbReference type="HAMAP" id="MF_00945_B">
    <property type="entry name" value="NusA_B"/>
    <property type="match status" value="1"/>
</dbReference>
<evidence type="ECO:0000256" key="1">
    <source>
        <dbReference type="ARBA" id="ARBA00022472"/>
    </source>
</evidence>
<dbReference type="InterPro" id="IPR036555">
    <property type="entry name" value="NusA_N_sf"/>
</dbReference>
<dbReference type="PANTHER" id="PTHR22648:SF0">
    <property type="entry name" value="TRANSCRIPTION TERMINATION_ANTITERMINATION PROTEIN NUSA"/>
    <property type="match status" value="1"/>
</dbReference>
<dbReference type="InterPro" id="IPR012340">
    <property type="entry name" value="NA-bd_OB-fold"/>
</dbReference>
<dbReference type="InterPro" id="IPR015946">
    <property type="entry name" value="KH_dom-like_a/b"/>
</dbReference>
<dbReference type="KEGG" id="psti:SOO65_06115"/>
<keyword evidence="10" id="KW-1185">Reference proteome</keyword>
<comment type="subunit">
    <text evidence="7">Monomer. Binds directly to the core enzyme of the DNA-dependent RNA polymerase and to nascent RNA.</text>
</comment>
<keyword evidence="6 7" id="KW-0804">Transcription</keyword>
<keyword evidence="3 7" id="KW-0889">Transcription antitermination</keyword>
<dbReference type="InterPro" id="IPR030842">
    <property type="entry name" value="TF_NusA_bacterial"/>
</dbReference>
<dbReference type="Pfam" id="PF08529">
    <property type="entry name" value="NusA_N"/>
    <property type="match status" value="1"/>
</dbReference>
<evidence type="ECO:0000256" key="4">
    <source>
        <dbReference type="ARBA" id="ARBA00022884"/>
    </source>
</evidence>
<dbReference type="Proteomes" id="UP001324634">
    <property type="component" value="Chromosome"/>
</dbReference>
<dbReference type="PANTHER" id="PTHR22648">
    <property type="entry name" value="TRANSCRIPTION TERMINATION FACTOR NUSA"/>
    <property type="match status" value="1"/>
</dbReference>
<comment type="similarity">
    <text evidence="7">Belongs to the NusA family.</text>
</comment>
<dbReference type="InterPro" id="IPR013735">
    <property type="entry name" value="TF_NusA_N"/>
</dbReference>
<evidence type="ECO:0000259" key="8">
    <source>
        <dbReference type="PROSITE" id="PS50126"/>
    </source>
</evidence>
<organism evidence="9 10">
    <name type="scientific">Peredibacter starrii</name>
    <dbReference type="NCBI Taxonomy" id="28202"/>
    <lineage>
        <taxon>Bacteria</taxon>
        <taxon>Pseudomonadati</taxon>
        <taxon>Bdellovibrionota</taxon>
        <taxon>Bacteriovoracia</taxon>
        <taxon>Bacteriovoracales</taxon>
        <taxon>Bacteriovoracaceae</taxon>
        <taxon>Peredibacter</taxon>
    </lineage>
</organism>
<gene>
    <name evidence="7 9" type="primary">nusA</name>
    <name evidence="9" type="ORF">SOO65_06115</name>
</gene>
<dbReference type="PROSITE" id="PS50084">
    <property type="entry name" value="KH_TYPE_1"/>
    <property type="match status" value="1"/>
</dbReference>
<dbReference type="CDD" id="cd22529">
    <property type="entry name" value="KH-II_NusA_rpt2"/>
    <property type="match status" value="1"/>
</dbReference>
<dbReference type="InterPro" id="IPR004087">
    <property type="entry name" value="KH_dom"/>
</dbReference>
<dbReference type="AlphaFoldDB" id="A0AAX4HSS7"/>
<dbReference type="GO" id="GO:0000166">
    <property type="term" value="F:nucleotide binding"/>
    <property type="evidence" value="ECO:0007669"/>
    <property type="project" value="InterPro"/>
</dbReference>
<accession>A0AAX4HSS7</accession>
<dbReference type="SUPFAM" id="SSF47794">
    <property type="entry name" value="Rad51 N-terminal domain-like"/>
    <property type="match status" value="1"/>
</dbReference>
<dbReference type="NCBIfam" id="TIGR01953">
    <property type="entry name" value="NusA"/>
    <property type="match status" value="1"/>
</dbReference>
<dbReference type="FunFam" id="3.30.300.20:FF:000005">
    <property type="entry name" value="Transcription termination/antitermination protein NusA"/>
    <property type="match status" value="1"/>
</dbReference>
<dbReference type="Pfam" id="PF26594">
    <property type="entry name" value="KH_NusA_2nd"/>
    <property type="match status" value="1"/>
</dbReference>
<keyword evidence="5 7" id="KW-0805">Transcription regulation</keyword>
<comment type="subcellular location">
    <subcellularLocation>
        <location evidence="7">Cytoplasm</location>
    </subcellularLocation>
</comment>
<dbReference type="PROSITE" id="PS50126">
    <property type="entry name" value="S1"/>
    <property type="match status" value="1"/>
</dbReference>
<dbReference type="SUPFAM" id="SSF54814">
    <property type="entry name" value="Prokaryotic type KH domain (KH-domain type II)"/>
    <property type="match status" value="2"/>
</dbReference>
<dbReference type="RefSeq" id="WP_321398412.1">
    <property type="nucleotide sequence ID" value="NZ_CP139487.1"/>
</dbReference>
<dbReference type="GO" id="GO:0005829">
    <property type="term" value="C:cytosol"/>
    <property type="evidence" value="ECO:0007669"/>
    <property type="project" value="TreeGrafter"/>
</dbReference>
<keyword evidence="4 7" id="KW-0694">RNA-binding</keyword>
<evidence type="ECO:0000313" key="9">
    <source>
        <dbReference type="EMBL" id="WPU66317.1"/>
    </source>
</evidence>
<proteinExistence type="inferred from homology"/>
<dbReference type="FunFam" id="3.30.300.20:FF:000002">
    <property type="entry name" value="Transcription termination/antitermination protein NusA"/>
    <property type="match status" value="1"/>
</dbReference>
<sequence length="474" mass="52558">MNFSELSRVIEQLGKDRGIKKDVVVSAIEQAFLVTARKKFGIQGEYEARYNEDDGEVEIFQYKNVVEKVRDSIVEIDYDSAKKLDEDCEVGDQLGLKIENPGFSRVDIQTAKQIIFQKVRDAERDILFSEFKHREGDLVTGIARRFEKGNVVLDLGKSDAVLPKKEIIFGESFKPGDRIQAYLSDVVMTNRGPEIRLTRTSPMFLVKLFEVEVPEIADGTIEVKAAAREPGHRAKIAVTTKDRDIDPVGACVGMKGSRVQNIVNELQGEKIDIVRWNEDTETFARAALAPAEIQSITLNHDEHTLDVIVEDDQLSLAIGKRGQNVRLAAMLTGWKINIISKAKLQERVKLAVENLIQLSNISEATAQVLVQKGIMSIVDLSAAAPEDVARFLGKSVADAKAMIEIASEALEDESIKTDLDENAEIISASAVPNQSGFKKSEGGAKTEVKKGDDVTKFSEAERRLREELAAFKLK</sequence>
<dbReference type="InterPro" id="IPR009019">
    <property type="entry name" value="KH_sf_prok-type"/>
</dbReference>
<dbReference type="SUPFAM" id="SSF69705">
    <property type="entry name" value="Transcription factor NusA, N-terminal domain"/>
    <property type="match status" value="1"/>
</dbReference>
<evidence type="ECO:0000256" key="6">
    <source>
        <dbReference type="ARBA" id="ARBA00023163"/>
    </source>
</evidence>
<dbReference type="SMART" id="SM00322">
    <property type="entry name" value="KH"/>
    <property type="match status" value="2"/>
</dbReference>
<dbReference type="Pfam" id="PF13184">
    <property type="entry name" value="KH_NusA_1st"/>
    <property type="match status" value="1"/>
</dbReference>
<evidence type="ECO:0000256" key="5">
    <source>
        <dbReference type="ARBA" id="ARBA00023015"/>
    </source>
</evidence>
<dbReference type="InterPro" id="IPR025249">
    <property type="entry name" value="TF_NusA_KH_1st"/>
</dbReference>
<dbReference type="GO" id="GO:0006353">
    <property type="term" value="P:DNA-templated transcription termination"/>
    <property type="evidence" value="ECO:0007669"/>
    <property type="project" value="UniProtKB-UniRule"/>
</dbReference>
<evidence type="ECO:0000313" key="10">
    <source>
        <dbReference type="Proteomes" id="UP001324634"/>
    </source>
</evidence>
<dbReference type="CDD" id="cd02134">
    <property type="entry name" value="KH-II_NusA_rpt1"/>
    <property type="match status" value="1"/>
</dbReference>
<dbReference type="InterPro" id="IPR003029">
    <property type="entry name" value="S1_domain"/>
</dbReference>
<protein>
    <recommendedName>
        <fullName evidence="7">Transcription termination/antitermination protein NusA</fullName>
    </recommendedName>
</protein>
<keyword evidence="1 7" id="KW-0806">Transcription termination</keyword>
<dbReference type="InterPro" id="IPR058582">
    <property type="entry name" value="KH_NusA_2nd"/>
</dbReference>
<name>A0AAX4HSS7_9BACT</name>
<comment type="function">
    <text evidence="7">Participates in both transcription termination and antitermination.</text>
</comment>
<dbReference type="SMART" id="SM00316">
    <property type="entry name" value="S1"/>
    <property type="match status" value="1"/>
</dbReference>
<evidence type="ECO:0000256" key="3">
    <source>
        <dbReference type="ARBA" id="ARBA00022814"/>
    </source>
</evidence>
<dbReference type="CDD" id="cd04455">
    <property type="entry name" value="S1_NusA"/>
    <property type="match status" value="1"/>
</dbReference>
<dbReference type="GO" id="GO:0031564">
    <property type="term" value="P:transcription antitermination"/>
    <property type="evidence" value="ECO:0007669"/>
    <property type="project" value="UniProtKB-UniRule"/>
</dbReference>
<dbReference type="Gene3D" id="1.10.150.20">
    <property type="entry name" value="5' to 3' exonuclease, C-terminal subdomain"/>
    <property type="match status" value="1"/>
</dbReference>
<dbReference type="InterPro" id="IPR010213">
    <property type="entry name" value="TF_NusA"/>
</dbReference>
<feature type="domain" description="S1 motif" evidence="8">
    <location>
        <begin position="136"/>
        <end position="200"/>
    </location>
</feature>